<keyword evidence="3" id="KW-1185">Reference proteome</keyword>
<dbReference type="HOGENOM" id="CLU_303505_0_0_1"/>
<dbReference type="InterPro" id="IPR019193">
    <property type="entry name" value="UBQ-conj_enz_E2-bd_prot"/>
</dbReference>
<dbReference type="STRING" id="1381753.V2WXU4"/>
<dbReference type="PANTHER" id="PTHR31531">
    <property type="entry name" value="E3 UBIQUITIN-PROTEIN LIGASE E3D FAMILY MEMBER"/>
    <property type="match status" value="1"/>
</dbReference>
<sequence length="983" mass="109802">MATLTRVKSESRERNPFLTSAIPSPFPRNGLQIDTASNTFQAQQQQRQLPSSDREEPQASSSQAVKEETQKRDGESSKEKLHELVPSIVNVERTCLMALNNLLSGPSSWKTIVPERRHSMPPSPQSSAAPLMEFDSSSSALQTLLSNLRSKVQDGDMVQISSSQNDTELINELHARVEDISSILDSSDAELIRTLISLLSHLNRLSLIISASPISSPRRQMVHSHSFNALHPAPSDNLFDTLKRQLSDFQVERLTSQQEDFVPSGSKPVVAVEAALLWSRIDEELETVVGMCRERTEQLPRFHADHMPPQYDPAGYDEKLPDYDDETRTSPVEKSRTQTTCSPVIPAGQLSEKRRLDLEAVTMAIDRLYLVAPQLHNQRVELKTSKLEQMEKARLEGKQTLMPTARGKQKQQEGDIRELERMLELIGKASDRTLKDQSVILDGGMKTRLERAQQRDNAKREAFVEQLAEHSSAGRLHNQDAVLGPKIKDPNALLTLPEFIREAVPPDVLRLQDPRALLTLPEFVKEVPPPHIMAKLNSSPVSPTPSTFSRLKKKSRDRSISAPPLAWLRSSSSKSNLNDAKASTSVPVVQSATTFEVSYLAEHHETLQHILVFFTVTGAQAGVDIEAEVLPSFTDSLSDEGDRLIIKSGPNTSLPLLLPGRVAPGKKEVKVQSGHYEIKLATLPSISSISLPDQRPLLDATQLSQDKPTSFICASCSLPIIQSSKVATYRDLPSEHWEELVDAWMCHSGQKLHEDVVKRTRNGFWPEPGQALVGGSYILFEESAMTHDNIHSPEAPKKDDSHRVVRCLCGAIVGRCQEHESGQDKMTVYRILKYSVRPVSPTAEPVKIPLSAFIVEDMTEFVQAHASYRFVLSDEEDERPRILIWLFKPSMHIGYAAQRPYAIPRSASMSVAKVLFKLLGPSEGKLDLKTVLDKYPGFPQAEYLFYPMDTCQRLAVLLKESNRTYPDDMRIMTGLDVGWLQRG</sequence>
<feature type="compositionally biased region" description="Basic and acidic residues" evidence="1">
    <location>
        <begin position="316"/>
        <end position="336"/>
    </location>
</feature>
<dbReference type="KEGG" id="mrr:Moror_4980"/>
<dbReference type="AlphaFoldDB" id="V2WXU4"/>
<protein>
    <submittedName>
        <fullName evidence="2">Uncharacterized protein</fullName>
    </submittedName>
</protein>
<feature type="region of interest" description="Disordered" evidence="1">
    <location>
        <begin position="303"/>
        <end position="341"/>
    </location>
</feature>
<dbReference type="PANTHER" id="PTHR31531:SF2">
    <property type="entry name" value="E3 UBIQUITIN-PROTEIN LIGASE E3D"/>
    <property type="match status" value="1"/>
</dbReference>
<feature type="compositionally biased region" description="Low complexity" evidence="1">
    <location>
        <begin position="538"/>
        <end position="549"/>
    </location>
</feature>
<comment type="caution">
    <text evidence="2">The sequence shown here is derived from an EMBL/GenBank/DDBJ whole genome shotgun (WGS) entry which is preliminary data.</text>
</comment>
<dbReference type="GO" id="GO:0030332">
    <property type="term" value="F:cyclin binding"/>
    <property type="evidence" value="ECO:0007669"/>
    <property type="project" value="TreeGrafter"/>
</dbReference>
<organism evidence="2 3">
    <name type="scientific">Moniliophthora roreri (strain MCA 2997)</name>
    <name type="common">Cocoa frosty pod rot fungus</name>
    <name type="synonym">Crinipellis roreri</name>
    <dbReference type="NCBI Taxonomy" id="1381753"/>
    <lineage>
        <taxon>Eukaryota</taxon>
        <taxon>Fungi</taxon>
        <taxon>Dikarya</taxon>
        <taxon>Basidiomycota</taxon>
        <taxon>Agaricomycotina</taxon>
        <taxon>Agaricomycetes</taxon>
        <taxon>Agaricomycetidae</taxon>
        <taxon>Agaricales</taxon>
        <taxon>Marasmiineae</taxon>
        <taxon>Marasmiaceae</taxon>
        <taxon>Moniliophthora</taxon>
    </lineage>
</organism>
<dbReference type="GO" id="GO:0031624">
    <property type="term" value="F:ubiquitin conjugating enzyme binding"/>
    <property type="evidence" value="ECO:0007669"/>
    <property type="project" value="TreeGrafter"/>
</dbReference>
<dbReference type="EMBL" id="AWSO01000936">
    <property type="protein sequence ID" value="ESK86387.1"/>
    <property type="molecule type" value="Genomic_DNA"/>
</dbReference>
<feature type="region of interest" description="Disordered" evidence="1">
    <location>
        <begin position="535"/>
        <end position="557"/>
    </location>
</feature>
<evidence type="ECO:0000256" key="1">
    <source>
        <dbReference type="SAM" id="MobiDB-lite"/>
    </source>
</evidence>
<dbReference type="Proteomes" id="UP000017559">
    <property type="component" value="Unassembled WGS sequence"/>
</dbReference>
<dbReference type="GO" id="GO:0051865">
    <property type="term" value="P:protein autoubiquitination"/>
    <property type="evidence" value="ECO:0007669"/>
    <property type="project" value="TreeGrafter"/>
</dbReference>
<feature type="compositionally biased region" description="Basic and acidic residues" evidence="1">
    <location>
        <begin position="65"/>
        <end position="81"/>
    </location>
</feature>
<feature type="region of interest" description="Disordered" evidence="1">
    <location>
        <begin position="1"/>
        <end position="81"/>
    </location>
</feature>
<reference evidence="2 3" key="1">
    <citation type="journal article" date="2014" name="BMC Genomics">
        <title>Genome and secretome analysis of the hemibiotrophic fungal pathogen, Moniliophthora roreri, which causes frosty pod rot disease of cacao: mechanisms of the biotrophic and necrotrophic phases.</title>
        <authorList>
            <person name="Meinhardt L.W."/>
            <person name="Costa G.G.L."/>
            <person name="Thomazella D.P.T."/>
            <person name="Teixeira P.J.P.L."/>
            <person name="Carazzolle M.F."/>
            <person name="Schuster S.C."/>
            <person name="Carlson J.E."/>
            <person name="Guiltinan M.J."/>
            <person name="Mieczkowski P."/>
            <person name="Farmer A."/>
            <person name="Ramaraj T."/>
            <person name="Crozier J."/>
            <person name="Davis R.E."/>
            <person name="Shao J."/>
            <person name="Melnick R.L."/>
            <person name="Pereira G.A.G."/>
            <person name="Bailey B.A."/>
        </authorList>
    </citation>
    <scope>NUCLEOTIDE SEQUENCE [LARGE SCALE GENOMIC DNA]</scope>
    <source>
        <strain evidence="2 3">MCA 2997</strain>
    </source>
</reference>
<dbReference type="OrthoDB" id="66510at2759"/>
<dbReference type="GO" id="GO:0005829">
    <property type="term" value="C:cytosol"/>
    <property type="evidence" value="ECO:0007669"/>
    <property type="project" value="TreeGrafter"/>
</dbReference>
<accession>V2WXU4</accession>
<dbReference type="GO" id="GO:0000209">
    <property type="term" value="P:protein polyubiquitination"/>
    <property type="evidence" value="ECO:0007669"/>
    <property type="project" value="TreeGrafter"/>
</dbReference>
<dbReference type="Pfam" id="PF09814">
    <property type="entry name" value="HECT_2"/>
    <property type="match status" value="1"/>
</dbReference>
<name>V2WXU4_MONRO</name>
<gene>
    <name evidence="2" type="ORF">Moror_4980</name>
</gene>
<dbReference type="GO" id="GO:0061630">
    <property type="term" value="F:ubiquitin protein ligase activity"/>
    <property type="evidence" value="ECO:0007669"/>
    <property type="project" value="TreeGrafter"/>
</dbReference>
<dbReference type="GO" id="GO:0000151">
    <property type="term" value="C:ubiquitin ligase complex"/>
    <property type="evidence" value="ECO:0007669"/>
    <property type="project" value="TreeGrafter"/>
</dbReference>
<evidence type="ECO:0000313" key="3">
    <source>
        <dbReference type="Proteomes" id="UP000017559"/>
    </source>
</evidence>
<dbReference type="GO" id="GO:0006513">
    <property type="term" value="P:protein monoubiquitination"/>
    <property type="evidence" value="ECO:0007669"/>
    <property type="project" value="TreeGrafter"/>
</dbReference>
<dbReference type="GO" id="GO:0043161">
    <property type="term" value="P:proteasome-mediated ubiquitin-dependent protein catabolic process"/>
    <property type="evidence" value="ECO:0007669"/>
    <property type="project" value="TreeGrafter"/>
</dbReference>
<evidence type="ECO:0000313" key="2">
    <source>
        <dbReference type="EMBL" id="ESK86387.1"/>
    </source>
</evidence>
<dbReference type="GO" id="GO:0005634">
    <property type="term" value="C:nucleus"/>
    <property type="evidence" value="ECO:0007669"/>
    <property type="project" value="TreeGrafter"/>
</dbReference>
<proteinExistence type="predicted"/>